<feature type="transmembrane region" description="Helical" evidence="2">
    <location>
        <begin position="48"/>
        <end position="66"/>
    </location>
</feature>
<feature type="region of interest" description="Disordered" evidence="1">
    <location>
        <begin position="98"/>
        <end position="118"/>
    </location>
</feature>
<reference evidence="3 4" key="1">
    <citation type="submission" date="2023-08" db="EMBL/GenBank/DDBJ databases">
        <title>Rhodoferax potami sp. nov. and Rhodoferax mekongensis sp. nov., isolated from the Mekong River in Thailand.</title>
        <authorList>
            <person name="Kitikhun S."/>
            <person name="Charoenyingcharoen P."/>
            <person name="Siriarchawattana P."/>
            <person name="Likhitrattanapisal S."/>
            <person name="Nilsakha T."/>
            <person name="Chanpet A."/>
            <person name="Rattanawaree P."/>
            <person name="Ingsriswang S."/>
        </authorList>
    </citation>
    <scope>NUCLEOTIDE SEQUENCE [LARGE SCALE GENOMIC DNA]</scope>
    <source>
        <strain evidence="3 4">TBRC 17660</strain>
    </source>
</reference>
<gene>
    <name evidence="3" type="ORF">RAE19_01430</name>
</gene>
<protein>
    <submittedName>
        <fullName evidence="3">Uncharacterized protein</fullName>
    </submittedName>
</protein>
<dbReference type="EMBL" id="JAVBIK010000001">
    <property type="protein sequence ID" value="MDT7517414.1"/>
    <property type="molecule type" value="Genomic_DNA"/>
</dbReference>
<keyword evidence="2" id="KW-1133">Transmembrane helix</keyword>
<evidence type="ECO:0000313" key="4">
    <source>
        <dbReference type="Proteomes" id="UP001321700"/>
    </source>
</evidence>
<dbReference type="RefSeq" id="WP_313873241.1">
    <property type="nucleotide sequence ID" value="NZ_JAVBIK010000001.1"/>
</dbReference>
<name>A0ABU3KI16_9BURK</name>
<accession>A0ABU3KI16</accession>
<evidence type="ECO:0000256" key="2">
    <source>
        <dbReference type="SAM" id="Phobius"/>
    </source>
</evidence>
<sequence length="118" mass="12741">MTIASPVVVTPAQRLEASRLNMQQVLRADTWPELVMARQAARQMAQHYPLATVLMVVAGVVVVASVKPWRWFQPSTAVKVAVAQSVCRMVGGAVLAAMQPRKPRQPGRTPQAGASKKA</sequence>
<keyword evidence="2" id="KW-0812">Transmembrane</keyword>
<keyword evidence="2" id="KW-0472">Membrane</keyword>
<dbReference type="Proteomes" id="UP001321700">
    <property type="component" value="Unassembled WGS sequence"/>
</dbReference>
<evidence type="ECO:0000256" key="1">
    <source>
        <dbReference type="SAM" id="MobiDB-lite"/>
    </source>
</evidence>
<proteinExistence type="predicted"/>
<keyword evidence="4" id="KW-1185">Reference proteome</keyword>
<comment type="caution">
    <text evidence="3">The sequence shown here is derived from an EMBL/GenBank/DDBJ whole genome shotgun (WGS) entry which is preliminary data.</text>
</comment>
<evidence type="ECO:0000313" key="3">
    <source>
        <dbReference type="EMBL" id="MDT7517414.1"/>
    </source>
</evidence>
<organism evidence="3 4">
    <name type="scientific">Rhodoferax potami</name>
    <dbReference type="NCBI Taxonomy" id="3068338"/>
    <lineage>
        <taxon>Bacteria</taxon>
        <taxon>Pseudomonadati</taxon>
        <taxon>Pseudomonadota</taxon>
        <taxon>Betaproteobacteria</taxon>
        <taxon>Burkholderiales</taxon>
        <taxon>Comamonadaceae</taxon>
        <taxon>Rhodoferax</taxon>
    </lineage>
</organism>